<dbReference type="PANTHER" id="PTHR30055:SF234">
    <property type="entry name" value="HTH-TYPE TRANSCRIPTIONAL REGULATOR BETI"/>
    <property type="match status" value="1"/>
</dbReference>
<evidence type="ECO:0000256" key="4">
    <source>
        <dbReference type="PROSITE-ProRule" id="PRU00335"/>
    </source>
</evidence>
<feature type="domain" description="HTH tetR-type" evidence="5">
    <location>
        <begin position="4"/>
        <end position="64"/>
    </location>
</feature>
<dbReference type="InterPro" id="IPR049149">
    <property type="entry name" value="TetR/AcrR_C"/>
</dbReference>
<dbReference type="GO" id="GO:0000976">
    <property type="term" value="F:transcription cis-regulatory region binding"/>
    <property type="evidence" value="ECO:0007669"/>
    <property type="project" value="TreeGrafter"/>
</dbReference>
<gene>
    <name evidence="6" type="ORF">LKD36_05995</name>
</gene>
<feature type="DNA-binding region" description="H-T-H motif" evidence="4">
    <location>
        <begin position="27"/>
        <end position="46"/>
    </location>
</feature>
<dbReference type="InterPro" id="IPR009057">
    <property type="entry name" value="Homeodomain-like_sf"/>
</dbReference>
<evidence type="ECO:0000313" key="6">
    <source>
        <dbReference type="EMBL" id="MCC2125731.1"/>
    </source>
</evidence>
<dbReference type="Pfam" id="PF21303">
    <property type="entry name" value="TetR_C_39"/>
    <property type="match status" value="1"/>
</dbReference>
<dbReference type="Gene3D" id="1.10.357.10">
    <property type="entry name" value="Tetracycline Repressor, domain 2"/>
    <property type="match status" value="1"/>
</dbReference>
<dbReference type="InterPro" id="IPR050109">
    <property type="entry name" value="HTH-type_TetR-like_transc_reg"/>
</dbReference>
<evidence type="ECO:0000259" key="5">
    <source>
        <dbReference type="PROSITE" id="PS50977"/>
    </source>
</evidence>
<organism evidence="6 7">
    <name type="scientific">Hominiventricola filiformis</name>
    <dbReference type="NCBI Taxonomy" id="2885352"/>
    <lineage>
        <taxon>Bacteria</taxon>
        <taxon>Bacillati</taxon>
        <taxon>Bacillota</taxon>
        <taxon>Clostridia</taxon>
        <taxon>Lachnospirales</taxon>
        <taxon>Lachnospiraceae</taxon>
        <taxon>Hominiventricola</taxon>
    </lineage>
</organism>
<keyword evidence="7" id="KW-1185">Reference proteome</keyword>
<dbReference type="Proteomes" id="UP001198220">
    <property type="component" value="Unassembled WGS sequence"/>
</dbReference>
<reference evidence="6 7" key="1">
    <citation type="submission" date="2021-10" db="EMBL/GenBank/DDBJ databases">
        <title>Anaerobic single-cell dispensing facilitates the cultivation of human gut bacteria.</title>
        <authorList>
            <person name="Afrizal A."/>
        </authorList>
    </citation>
    <scope>NUCLEOTIDE SEQUENCE [LARGE SCALE GENOMIC DNA]</scope>
    <source>
        <strain evidence="6 7">CLA-AA-H276</strain>
    </source>
</reference>
<proteinExistence type="predicted"/>
<keyword evidence="3" id="KW-0804">Transcription</keyword>
<dbReference type="EMBL" id="JAJEPS010000004">
    <property type="protein sequence ID" value="MCC2125731.1"/>
    <property type="molecule type" value="Genomic_DNA"/>
</dbReference>
<name>A0AAE3A498_9FIRM</name>
<keyword evidence="1" id="KW-0805">Transcription regulation</keyword>
<dbReference type="Pfam" id="PF00440">
    <property type="entry name" value="TetR_N"/>
    <property type="match status" value="1"/>
</dbReference>
<keyword evidence="2 4" id="KW-0238">DNA-binding</keyword>
<dbReference type="PANTHER" id="PTHR30055">
    <property type="entry name" value="HTH-TYPE TRANSCRIPTIONAL REGULATOR RUTR"/>
    <property type="match status" value="1"/>
</dbReference>
<dbReference type="GO" id="GO:0003700">
    <property type="term" value="F:DNA-binding transcription factor activity"/>
    <property type="evidence" value="ECO:0007669"/>
    <property type="project" value="TreeGrafter"/>
</dbReference>
<evidence type="ECO:0000256" key="3">
    <source>
        <dbReference type="ARBA" id="ARBA00023163"/>
    </source>
</evidence>
<dbReference type="SUPFAM" id="SSF46689">
    <property type="entry name" value="Homeodomain-like"/>
    <property type="match status" value="1"/>
</dbReference>
<evidence type="ECO:0000256" key="1">
    <source>
        <dbReference type="ARBA" id="ARBA00023015"/>
    </source>
</evidence>
<comment type="caution">
    <text evidence="6">The sequence shown here is derived from an EMBL/GenBank/DDBJ whole genome shotgun (WGS) entry which is preliminary data.</text>
</comment>
<evidence type="ECO:0000256" key="2">
    <source>
        <dbReference type="ARBA" id="ARBA00023125"/>
    </source>
</evidence>
<protein>
    <submittedName>
        <fullName evidence="6">TetR/AcrR family transcriptional regulator</fullName>
    </submittedName>
</protein>
<dbReference type="PRINTS" id="PR00455">
    <property type="entry name" value="HTHTETR"/>
</dbReference>
<dbReference type="InterPro" id="IPR001647">
    <property type="entry name" value="HTH_TetR"/>
</dbReference>
<sequence>MSKTQKYDMILDALQSLLEQKDIQTISVSEIAQTAGIGKGSIYYYFPSKDAMLEALVERSYEKPLLTAKHLADQTEISPFTRMAMIFQACHSSSLEFRKSDHTSSAANAPENAYIHQKFLNHLITELKPTLTRIISQGIEDGLIDFDNPEALSEIALIVLAVKIDNTLVPSTPEEIHQTIQGLVSLMERGTGNPEGTLNFLKIL</sequence>
<dbReference type="PROSITE" id="PS50977">
    <property type="entry name" value="HTH_TETR_2"/>
    <property type="match status" value="1"/>
</dbReference>
<accession>A0AAE3A498</accession>
<dbReference type="AlphaFoldDB" id="A0AAE3A498"/>
<dbReference type="RefSeq" id="WP_118769477.1">
    <property type="nucleotide sequence ID" value="NZ_JAJEPS010000004.1"/>
</dbReference>
<evidence type="ECO:0000313" key="7">
    <source>
        <dbReference type="Proteomes" id="UP001198220"/>
    </source>
</evidence>